<evidence type="ECO:0000313" key="2">
    <source>
        <dbReference type="EMBL" id="TCD68004.1"/>
    </source>
</evidence>
<proteinExistence type="predicted"/>
<feature type="signal peptide" evidence="1">
    <location>
        <begin position="1"/>
        <end position="19"/>
    </location>
</feature>
<protein>
    <submittedName>
        <fullName evidence="2">Uncharacterized protein</fullName>
    </submittedName>
</protein>
<sequence>MVWFSSVVVLSTLSVILKATPTTAVGNSNAITSREDILQWVATTPSELTFIGDPLQGPSPHPKRADAVDAIVIFCSVYSGTSCEGPCTVYRGGAGCIETPTTNCLKASANVSFCNLEGCQTQANDNARHCNQLSTCGTHGDHGFCFTPGTVSVNVLGGDFVTIP</sequence>
<dbReference type="Proteomes" id="UP000292702">
    <property type="component" value="Unassembled WGS sequence"/>
</dbReference>
<evidence type="ECO:0000256" key="1">
    <source>
        <dbReference type="SAM" id="SignalP"/>
    </source>
</evidence>
<dbReference type="EMBL" id="RWJN01000079">
    <property type="protein sequence ID" value="TCD68004.1"/>
    <property type="molecule type" value="Genomic_DNA"/>
</dbReference>
<reference evidence="2 3" key="1">
    <citation type="submission" date="2018-11" db="EMBL/GenBank/DDBJ databases">
        <title>Genome assembly of Steccherinum ochraceum LE-BIN_3174, the white-rot fungus of the Steccherinaceae family (The Residual Polyporoid clade, Polyporales, Basidiomycota).</title>
        <authorList>
            <person name="Fedorova T.V."/>
            <person name="Glazunova O.A."/>
            <person name="Landesman E.O."/>
            <person name="Moiseenko K.V."/>
            <person name="Psurtseva N.V."/>
            <person name="Savinova O.S."/>
            <person name="Shakhova N.V."/>
            <person name="Tyazhelova T.V."/>
            <person name="Vasina D.V."/>
        </authorList>
    </citation>
    <scope>NUCLEOTIDE SEQUENCE [LARGE SCALE GENOMIC DNA]</scope>
    <source>
        <strain evidence="2 3">LE-BIN_3174</strain>
    </source>
</reference>
<dbReference type="OrthoDB" id="2985022at2759"/>
<gene>
    <name evidence="2" type="ORF">EIP91_011673</name>
</gene>
<feature type="chain" id="PRO_5020723563" evidence="1">
    <location>
        <begin position="20"/>
        <end position="164"/>
    </location>
</feature>
<name>A0A4R0RY56_9APHY</name>
<accession>A0A4R0RY56</accession>
<keyword evidence="1" id="KW-0732">Signal</keyword>
<organism evidence="2 3">
    <name type="scientific">Steccherinum ochraceum</name>
    <dbReference type="NCBI Taxonomy" id="92696"/>
    <lineage>
        <taxon>Eukaryota</taxon>
        <taxon>Fungi</taxon>
        <taxon>Dikarya</taxon>
        <taxon>Basidiomycota</taxon>
        <taxon>Agaricomycotina</taxon>
        <taxon>Agaricomycetes</taxon>
        <taxon>Polyporales</taxon>
        <taxon>Steccherinaceae</taxon>
        <taxon>Steccherinum</taxon>
    </lineage>
</organism>
<dbReference type="AlphaFoldDB" id="A0A4R0RY56"/>
<comment type="caution">
    <text evidence="2">The sequence shown here is derived from an EMBL/GenBank/DDBJ whole genome shotgun (WGS) entry which is preliminary data.</text>
</comment>
<evidence type="ECO:0000313" key="3">
    <source>
        <dbReference type="Proteomes" id="UP000292702"/>
    </source>
</evidence>
<keyword evidence="3" id="KW-1185">Reference proteome</keyword>